<proteinExistence type="predicted"/>
<dbReference type="EMBL" id="OJIN01000050">
    <property type="protein sequence ID" value="SPD72641.1"/>
    <property type="molecule type" value="Genomic_DNA"/>
</dbReference>
<dbReference type="AlphaFoldDB" id="A0A445MTE7"/>
<sequence length="26" mass="3140">MKRARSKAFLKILIVEDDPERLRIIQ</sequence>
<evidence type="ECO:0000313" key="1">
    <source>
        <dbReference type="EMBL" id="SPD72641.1"/>
    </source>
</evidence>
<protein>
    <submittedName>
        <fullName evidence="1">Uncharacterized protein</fullName>
    </submittedName>
</protein>
<accession>A0A445MTE7</accession>
<gene>
    <name evidence="1" type="ORF">PITCH_A1430025</name>
</gene>
<reference evidence="1" key="1">
    <citation type="submission" date="2018-01" db="EMBL/GenBank/DDBJ databases">
        <authorList>
            <person name="Regsiter A."/>
            <person name="William W."/>
        </authorList>
    </citation>
    <scope>NUCLEOTIDE SEQUENCE</scope>
    <source>
        <strain evidence="1">TRIP AH-1</strain>
    </source>
</reference>
<organism evidence="1">
    <name type="scientific">uncultured Desulfobacterium sp</name>
    <dbReference type="NCBI Taxonomy" id="201089"/>
    <lineage>
        <taxon>Bacteria</taxon>
        <taxon>Pseudomonadati</taxon>
        <taxon>Thermodesulfobacteriota</taxon>
        <taxon>Desulfobacteria</taxon>
        <taxon>Desulfobacterales</taxon>
        <taxon>Desulfobacteriaceae</taxon>
        <taxon>Desulfobacterium</taxon>
        <taxon>environmental samples</taxon>
    </lineage>
</organism>
<name>A0A445MTE7_9BACT</name>